<feature type="domain" description="Glycine radical" evidence="2">
    <location>
        <begin position="1"/>
        <end position="86"/>
    </location>
</feature>
<dbReference type="Gene3D" id="3.20.70.20">
    <property type="match status" value="1"/>
</dbReference>
<accession>A0A645CB58</accession>
<dbReference type="InterPro" id="IPR001150">
    <property type="entry name" value="Gly_radical"/>
</dbReference>
<dbReference type="AlphaFoldDB" id="A0A645CB58"/>
<keyword evidence="3" id="KW-0456">Lyase</keyword>
<gene>
    <name evidence="3" type="primary">hpdB_4</name>
    <name evidence="3" type="ORF">SDC9_121145</name>
</gene>
<comment type="caution">
    <text evidence="3">The sequence shown here is derived from an EMBL/GenBank/DDBJ whole genome shotgun (WGS) entry which is preliminary data.</text>
</comment>
<dbReference type="GO" id="GO:0043722">
    <property type="term" value="F:4-hydroxyphenylacetate decarboxylase activity"/>
    <property type="evidence" value="ECO:0007669"/>
    <property type="project" value="UniProtKB-EC"/>
</dbReference>
<dbReference type="PROSITE" id="PS00850">
    <property type="entry name" value="GLY_RADICAL_1"/>
    <property type="match status" value="1"/>
</dbReference>
<dbReference type="PROSITE" id="PS51149">
    <property type="entry name" value="GLY_RADICAL_2"/>
    <property type="match status" value="1"/>
</dbReference>
<dbReference type="Pfam" id="PF01228">
    <property type="entry name" value="Gly_radical"/>
    <property type="match status" value="1"/>
</dbReference>
<keyword evidence="1" id="KW-0556">Organic radical</keyword>
<dbReference type="GO" id="GO:0005829">
    <property type="term" value="C:cytosol"/>
    <property type="evidence" value="ECO:0007669"/>
    <property type="project" value="TreeGrafter"/>
</dbReference>
<reference evidence="3" key="1">
    <citation type="submission" date="2019-08" db="EMBL/GenBank/DDBJ databases">
        <authorList>
            <person name="Kucharzyk K."/>
            <person name="Murdoch R.W."/>
            <person name="Higgins S."/>
            <person name="Loffler F."/>
        </authorList>
    </citation>
    <scope>NUCLEOTIDE SEQUENCE</scope>
</reference>
<evidence type="ECO:0000313" key="3">
    <source>
        <dbReference type="EMBL" id="MPM74160.1"/>
    </source>
</evidence>
<organism evidence="3">
    <name type="scientific">bioreactor metagenome</name>
    <dbReference type="NCBI Taxonomy" id="1076179"/>
    <lineage>
        <taxon>unclassified sequences</taxon>
        <taxon>metagenomes</taxon>
        <taxon>ecological metagenomes</taxon>
    </lineage>
</organism>
<dbReference type="EMBL" id="VSSQ01025787">
    <property type="protein sequence ID" value="MPM74160.1"/>
    <property type="molecule type" value="Genomic_DNA"/>
</dbReference>
<dbReference type="InterPro" id="IPR051215">
    <property type="entry name" value="GRE"/>
</dbReference>
<protein>
    <submittedName>
        <fullName evidence="3">4-hydroxyphenylacetate decarboxylase large subunit</fullName>
        <ecNumber evidence="3">4.1.1.83</ecNumber>
    </submittedName>
</protein>
<proteinExistence type="predicted"/>
<dbReference type="EC" id="4.1.1.83" evidence="3"/>
<sequence>MAAQVQNDAPMGKGLKRLVNLIDYYFDKGGMQMQFNVVSRDTLQRAQSDPTKYRSLIVRVAGYSAYFVGLDKTVQQDIIERTEERL</sequence>
<dbReference type="PANTHER" id="PTHR43641:SF2">
    <property type="entry name" value="DEHYDRATASE YBIW-RELATED"/>
    <property type="match status" value="1"/>
</dbReference>
<dbReference type="SUPFAM" id="SSF51998">
    <property type="entry name" value="PFL-like glycyl radical enzymes"/>
    <property type="match status" value="1"/>
</dbReference>
<dbReference type="PANTHER" id="PTHR43641">
    <property type="entry name" value="FORMATE ACETYLTRANSFERASE 3-RELATED"/>
    <property type="match status" value="1"/>
</dbReference>
<evidence type="ECO:0000259" key="2">
    <source>
        <dbReference type="PROSITE" id="PS51149"/>
    </source>
</evidence>
<name>A0A645CB58_9ZZZZ</name>
<dbReference type="InterPro" id="IPR019777">
    <property type="entry name" value="Form_AcTrfase_GR_CS"/>
</dbReference>
<evidence type="ECO:0000256" key="1">
    <source>
        <dbReference type="ARBA" id="ARBA00022818"/>
    </source>
</evidence>